<evidence type="ECO:0000313" key="2">
    <source>
        <dbReference type="Proteomes" id="UP000774326"/>
    </source>
</evidence>
<reference evidence="1" key="1">
    <citation type="journal article" date="2021" name="Open Biol.">
        <title>Shared evolutionary footprints suggest mitochondrial oxidative damage underlies multiple complex I losses in fungi.</title>
        <authorList>
            <person name="Schikora-Tamarit M.A."/>
            <person name="Marcet-Houben M."/>
            <person name="Nosek J."/>
            <person name="Gabaldon T."/>
        </authorList>
    </citation>
    <scope>NUCLEOTIDE SEQUENCE</scope>
    <source>
        <strain evidence="1">CBS2887</strain>
    </source>
</reference>
<reference evidence="1" key="2">
    <citation type="submission" date="2021-01" db="EMBL/GenBank/DDBJ databases">
        <authorList>
            <person name="Schikora-Tamarit M.A."/>
        </authorList>
    </citation>
    <scope>NUCLEOTIDE SEQUENCE</scope>
    <source>
        <strain evidence="1">CBS2887</strain>
    </source>
</reference>
<dbReference type="AlphaFoldDB" id="A0A9P8Q6V6"/>
<gene>
    <name evidence="1" type="ORF">WICPIJ_005054</name>
</gene>
<evidence type="ECO:0000313" key="1">
    <source>
        <dbReference type="EMBL" id="KAH3683979.1"/>
    </source>
</evidence>
<organism evidence="1 2">
    <name type="scientific">Wickerhamomyces pijperi</name>
    <name type="common">Yeast</name>
    <name type="synonym">Pichia pijperi</name>
    <dbReference type="NCBI Taxonomy" id="599730"/>
    <lineage>
        <taxon>Eukaryota</taxon>
        <taxon>Fungi</taxon>
        <taxon>Dikarya</taxon>
        <taxon>Ascomycota</taxon>
        <taxon>Saccharomycotina</taxon>
        <taxon>Saccharomycetes</taxon>
        <taxon>Phaffomycetales</taxon>
        <taxon>Wickerhamomycetaceae</taxon>
        <taxon>Wickerhamomyces</taxon>
    </lineage>
</organism>
<protein>
    <submittedName>
        <fullName evidence="1">Uncharacterized protein</fullName>
    </submittedName>
</protein>
<sequence>MEKAVIPCSFKIFFSPSSTSLRPMYAIFFGSRTFGTHFNSGGHTWESNPMTKETGQPCKFPESVVKGVLISAWASIQRTPAFGYVDKVPATVPIAMEWSPPTVRAKVLASVAALTASKTDLVASPTMFGLLQLPWTSDSSFFKAS</sequence>
<accession>A0A9P8Q6V6</accession>
<proteinExistence type="predicted"/>
<keyword evidence="2" id="KW-1185">Reference proteome</keyword>
<comment type="caution">
    <text evidence="1">The sequence shown here is derived from an EMBL/GenBank/DDBJ whole genome shotgun (WGS) entry which is preliminary data.</text>
</comment>
<name>A0A9P8Q6V6_WICPI</name>
<dbReference type="EMBL" id="JAEUBG010002836">
    <property type="protein sequence ID" value="KAH3683979.1"/>
    <property type="molecule type" value="Genomic_DNA"/>
</dbReference>
<dbReference type="Proteomes" id="UP000774326">
    <property type="component" value="Unassembled WGS sequence"/>
</dbReference>